<evidence type="ECO:0000259" key="4">
    <source>
        <dbReference type="Pfam" id="PF24842"/>
    </source>
</evidence>
<comment type="caution">
    <text evidence="5">The sequence shown here is derived from an EMBL/GenBank/DDBJ whole genome shotgun (WGS) entry which is preliminary data.</text>
</comment>
<dbReference type="PANTHER" id="PTHR12555">
    <property type="entry name" value="UBIQUITIN FUSION DEGRADATON PROTEIN 1"/>
    <property type="match status" value="1"/>
</dbReference>
<dbReference type="InterPro" id="IPR004854">
    <property type="entry name" value="Ufd1-like"/>
</dbReference>
<feature type="domain" description="Ubiquitin fusion degradation protein UFD1 N-terminal subdomain 1" evidence="3">
    <location>
        <begin position="83"/>
        <end position="148"/>
    </location>
</feature>
<evidence type="ECO:0000256" key="2">
    <source>
        <dbReference type="ARBA" id="ARBA00022786"/>
    </source>
</evidence>
<proteinExistence type="inferred from homology"/>
<dbReference type="Gene3D" id="2.40.40.50">
    <property type="entry name" value="Ubiquitin fusion degradation protein UFD1, N-terminal domain"/>
    <property type="match status" value="1"/>
</dbReference>
<dbReference type="Gene3D" id="3.10.330.10">
    <property type="match status" value="1"/>
</dbReference>
<organism evidence="5 6">
    <name type="scientific">Coemansia brasiliensis</name>
    <dbReference type="NCBI Taxonomy" id="2650707"/>
    <lineage>
        <taxon>Eukaryota</taxon>
        <taxon>Fungi</taxon>
        <taxon>Fungi incertae sedis</taxon>
        <taxon>Zoopagomycota</taxon>
        <taxon>Kickxellomycotina</taxon>
        <taxon>Kickxellomycetes</taxon>
        <taxon>Kickxellales</taxon>
        <taxon>Kickxellaceae</taxon>
        <taxon>Coemansia</taxon>
    </lineage>
</organism>
<dbReference type="Pfam" id="PF24842">
    <property type="entry name" value="UFD1_N2"/>
    <property type="match status" value="1"/>
</dbReference>
<keyword evidence="2" id="KW-0833">Ubl conjugation pathway</keyword>
<dbReference type="GO" id="GO:0031593">
    <property type="term" value="F:polyubiquitin modification-dependent protein binding"/>
    <property type="evidence" value="ECO:0007669"/>
    <property type="project" value="TreeGrafter"/>
</dbReference>
<feature type="domain" description="Ubiquitin fusion degradation protein UFD1 N-terminal subdomain 2" evidence="4">
    <location>
        <begin position="152"/>
        <end position="228"/>
    </location>
</feature>
<gene>
    <name evidence="5" type="ORF">IWW36_004616</name>
</gene>
<evidence type="ECO:0000256" key="1">
    <source>
        <dbReference type="ARBA" id="ARBA00006043"/>
    </source>
</evidence>
<dbReference type="Proteomes" id="UP001139887">
    <property type="component" value="Unassembled WGS sequence"/>
</dbReference>
<dbReference type="InterPro" id="IPR055418">
    <property type="entry name" value="UFD1_N2"/>
</dbReference>
<name>A0A9W8LYV6_9FUNG</name>
<dbReference type="InterPro" id="IPR055417">
    <property type="entry name" value="UFD1_N1"/>
</dbReference>
<sequence length="325" mass="35691">MDLPAEFSRLLRCKLASTASNTMYSDKIYLPASYLASLLDSRNRTMHQNGRQNQSAAYRHWQQSNEMAHSNTSDYMDGDSSQLPSPLIFRLVRKADMLSRNSSMQSKIGPIYCGVREFSCEEDHVAIPEWVLKNAELAVGDSVSVEFVRPEKGLFAQLQALDAAASNVGDLRALLESHMRTNLTALSLGESFKVPVGGIDHPLTFTVAALEPMDAVDIVDTDLSVDIVHTNSLGDSSKLSAESSSISDELVPGTLQKVVVSAGQPQVFQLHIPAQIKRTDVLVTCQPGEDASVCASRIVRNVNILDNTWFDYSLPSQQPKQIHID</sequence>
<dbReference type="GO" id="GO:0034098">
    <property type="term" value="C:VCP-NPL4-UFD1 AAA ATPase complex"/>
    <property type="evidence" value="ECO:0007669"/>
    <property type="project" value="TreeGrafter"/>
</dbReference>
<evidence type="ECO:0000259" key="3">
    <source>
        <dbReference type="Pfam" id="PF03152"/>
    </source>
</evidence>
<dbReference type="GO" id="GO:0006511">
    <property type="term" value="P:ubiquitin-dependent protein catabolic process"/>
    <property type="evidence" value="ECO:0007669"/>
    <property type="project" value="InterPro"/>
</dbReference>
<dbReference type="GO" id="GO:0036503">
    <property type="term" value="P:ERAD pathway"/>
    <property type="evidence" value="ECO:0007669"/>
    <property type="project" value="TreeGrafter"/>
</dbReference>
<protein>
    <submittedName>
        <fullName evidence="5">Uncharacterized protein</fullName>
    </submittedName>
</protein>
<evidence type="ECO:0000313" key="6">
    <source>
        <dbReference type="Proteomes" id="UP001139887"/>
    </source>
</evidence>
<dbReference type="EMBL" id="JANBUW010000691">
    <property type="protein sequence ID" value="KAJ2845850.1"/>
    <property type="molecule type" value="Genomic_DNA"/>
</dbReference>
<evidence type="ECO:0000313" key="5">
    <source>
        <dbReference type="EMBL" id="KAJ2845850.1"/>
    </source>
</evidence>
<keyword evidence="6" id="KW-1185">Reference proteome</keyword>
<comment type="similarity">
    <text evidence="1">Belongs to the UFD1 family.</text>
</comment>
<reference evidence="5" key="1">
    <citation type="submission" date="2022-07" db="EMBL/GenBank/DDBJ databases">
        <title>Phylogenomic reconstructions and comparative analyses of Kickxellomycotina fungi.</title>
        <authorList>
            <person name="Reynolds N.K."/>
            <person name="Stajich J.E."/>
            <person name="Barry K."/>
            <person name="Grigoriev I.V."/>
            <person name="Crous P."/>
            <person name="Smith M.E."/>
        </authorList>
    </citation>
    <scope>NUCLEOTIDE SEQUENCE</scope>
    <source>
        <strain evidence="5">NRRL 1566</strain>
    </source>
</reference>
<dbReference type="Pfam" id="PF03152">
    <property type="entry name" value="UFD1_N1"/>
    <property type="match status" value="1"/>
</dbReference>
<accession>A0A9W8LYV6</accession>
<dbReference type="InterPro" id="IPR042299">
    <property type="entry name" value="Ufd1-like_Nn"/>
</dbReference>
<dbReference type="OrthoDB" id="193703at2759"/>
<dbReference type="AlphaFoldDB" id="A0A9W8LYV6"/>
<feature type="non-terminal residue" evidence="5">
    <location>
        <position position="325"/>
    </location>
</feature>
<dbReference type="PANTHER" id="PTHR12555:SF15">
    <property type="entry name" value="FUSION DEGRADATION PROTEIN (UFD1), PUTATIVE (AFU_ORTHOLOGUE AFUA_4G04640)-RELATED"/>
    <property type="match status" value="1"/>
</dbReference>